<name>A0A366H3Q1_9BACT</name>
<keyword evidence="2" id="KW-1185">Reference proteome</keyword>
<gene>
    <name evidence="1" type="ORF">DES53_11660</name>
</gene>
<sequence>MRTLLIVSKVTALLVTLAFAWWIADWHLDRQDGREVLSDLTTPKDPVGRQLKERLDAGARAWIRSSLLERDMELIGCYPPRMLWDRATFTCANVRERRNQAAARLAKFVFIVSPEDWSVIFKYDPREFVQKRKMEIANMSAELQPRYTADLRKLCEEWKLDFDS</sequence>
<evidence type="ECO:0000313" key="1">
    <source>
        <dbReference type="EMBL" id="RBP36621.1"/>
    </source>
</evidence>
<accession>A0A366H3Q1</accession>
<dbReference type="EMBL" id="QNRR01000016">
    <property type="protein sequence ID" value="RBP36621.1"/>
    <property type="molecule type" value="Genomic_DNA"/>
</dbReference>
<dbReference type="RefSeq" id="WP_113961853.1">
    <property type="nucleotide sequence ID" value="NZ_QNRR01000016.1"/>
</dbReference>
<dbReference type="AlphaFoldDB" id="A0A366H3Q1"/>
<proteinExistence type="predicted"/>
<reference evidence="1 2" key="1">
    <citation type="submission" date="2018-06" db="EMBL/GenBank/DDBJ databases">
        <title>Genomic Encyclopedia of Type Strains, Phase IV (KMG-IV): sequencing the most valuable type-strain genomes for metagenomic binning, comparative biology and taxonomic classification.</title>
        <authorList>
            <person name="Goeker M."/>
        </authorList>
    </citation>
    <scope>NUCLEOTIDE SEQUENCE [LARGE SCALE GENOMIC DNA]</scope>
    <source>
        <strain evidence="1 2">DSM 25532</strain>
    </source>
</reference>
<dbReference type="Proteomes" id="UP000253426">
    <property type="component" value="Unassembled WGS sequence"/>
</dbReference>
<comment type="caution">
    <text evidence="1">The sequence shown here is derived from an EMBL/GenBank/DDBJ whole genome shotgun (WGS) entry which is preliminary data.</text>
</comment>
<protein>
    <submittedName>
        <fullName evidence="1">Uncharacterized protein</fullName>
    </submittedName>
</protein>
<organism evidence="1 2">
    <name type="scientific">Roseimicrobium gellanilyticum</name>
    <dbReference type="NCBI Taxonomy" id="748857"/>
    <lineage>
        <taxon>Bacteria</taxon>
        <taxon>Pseudomonadati</taxon>
        <taxon>Verrucomicrobiota</taxon>
        <taxon>Verrucomicrobiia</taxon>
        <taxon>Verrucomicrobiales</taxon>
        <taxon>Verrucomicrobiaceae</taxon>
        <taxon>Roseimicrobium</taxon>
    </lineage>
</organism>
<evidence type="ECO:0000313" key="2">
    <source>
        <dbReference type="Proteomes" id="UP000253426"/>
    </source>
</evidence>